<feature type="region of interest" description="Disordered" evidence="1">
    <location>
        <begin position="84"/>
        <end position="133"/>
    </location>
</feature>
<evidence type="ECO:0000256" key="1">
    <source>
        <dbReference type="SAM" id="MobiDB-lite"/>
    </source>
</evidence>
<evidence type="ECO:0000313" key="2">
    <source>
        <dbReference type="EnsemblPlants" id="OPUNC08G06660.1"/>
    </source>
</evidence>
<dbReference type="Gramene" id="OPUNC08G06660.1">
    <property type="protein sequence ID" value="OPUNC08G06660.1"/>
    <property type="gene ID" value="OPUNC08G06660"/>
</dbReference>
<reference evidence="2" key="2">
    <citation type="submission" date="2018-05" db="EMBL/GenBank/DDBJ databases">
        <title>OpunRS2 (Oryza punctata Reference Sequence Version 2).</title>
        <authorList>
            <person name="Zhang J."/>
            <person name="Kudrna D."/>
            <person name="Lee S."/>
            <person name="Talag J."/>
            <person name="Welchert J."/>
            <person name="Wing R.A."/>
        </authorList>
    </citation>
    <scope>NUCLEOTIDE SEQUENCE [LARGE SCALE GENOMIC DNA]</scope>
</reference>
<dbReference type="EnsemblPlants" id="OPUNC08G06660.1">
    <property type="protein sequence ID" value="OPUNC08G06660.1"/>
    <property type="gene ID" value="OPUNC08G06660"/>
</dbReference>
<name>A0A0E0LSM5_ORYPU</name>
<dbReference type="AlphaFoldDB" id="A0A0E0LSM5"/>
<keyword evidence="3" id="KW-1185">Reference proteome</keyword>
<accession>A0A0E0LSM5</accession>
<sequence length="147" mass="17632">MQPMLLSRPRPPPVLRRRRRRHQSEVTTTPPPPAAARNSTWLSLSLPPDVQRRMRFYLSCAIIDLKFNLWDDIQTHFVLEPSRHDLEENLDPAAGDSNHHQDTEEEEEEDADEDTEDEEEEEEEEEEYYKELAREFNEMYINRERVR</sequence>
<feature type="region of interest" description="Disordered" evidence="1">
    <location>
        <begin position="1"/>
        <end position="40"/>
    </location>
</feature>
<dbReference type="HOGENOM" id="CLU_1771091_0_0_1"/>
<protein>
    <submittedName>
        <fullName evidence="2">Uncharacterized protein</fullName>
    </submittedName>
</protein>
<organism evidence="2">
    <name type="scientific">Oryza punctata</name>
    <name type="common">Red rice</name>
    <dbReference type="NCBI Taxonomy" id="4537"/>
    <lineage>
        <taxon>Eukaryota</taxon>
        <taxon>Viridiplantae</taxon>
        <taxon>Streptophyta</taxon>
        <taxon>Embryophyta</taxon>
        <taxon>Tracheophyta</taxon>
        <taxon>Spermatophyta</taxon>
        <taxon>Magnoliopsida</taxon>
        <taxon>Liliopsida</taxon>
        <taxon>Poales</taxon>
        <taxon>Poaceae</taxon>
        <taxon>BOP clade</taxon>
        <taxon>Oryzoideae</taxon>
        <taxon>Oryzeae</taxon>
        <taxon>Oryzinae</taxon>
        <taxon>Oryza</taxon>
    </lineage>
</organism>
<proteinExistence type="predicted"/>
<reference evidence="2" key="1">
    <citation type="submission" date="2015-04" db="UniProtKB">
        <authorList>
            <consortium name="EnsemblPlants"/>
        </authorList>
    </citation>
    <scope>IDENTIFICATION</scope>
</reference>
<dbReference type="Proteomes" id="UP000026962">
    <property type="component" value="Chromosome 8"/>
</dbReference>
<feature type="compositionally biased region" description="Acidic residues" evidence="1">
    <location>
        <begin position="103"/>
        <end position="128"/>
    </location>
</feature>
<evidence type="ECO:0000313" key="3">
    <source>
        <dbReference type="Proteomes" id="UP000026962"/>
    </source>
</evidence>